<feature type="domain" description="Cation/H+ exchanger transmembrane" evidence="11">
    <location>
        <begin position="33"/>
        <end position="413"/>
    </location>
</feature>
<keyword evidence="8 10" id="KW-0472">Membrane</keyword>
<feature type="transmembrane region" description="Helical" evidence="10">
    <location>
        <begin position="868"/>
        <end position="888"/>
    </location>
</feature>
<dbReference type="Proteomes" id="UP001202328">
    <property type="component" value="Unassembled WGS sequence"/>
</dbReference>
<feature type="transmembrane region" description="Helical" evidence="10">
    <location>
        <begin position="964"/>
        <end position="983"/>
    </location>
</feature>
<evidence type="ECO:0008006" key="15">
    <source>
        <dbReference type="Google" id="ProtNLM"/>
    </source>
</evidence>
<feature type="transmembrane region" description="Helical" evidence="10">
    <location>
        <begin position="278"/>
        <end position="294"/>
    </location>
</feature>
<dbReference type="GO" id="GO:0006885">
    <property type="term" value="P:regulation of pH"/>
    <property type="evidence" value="ECO:0007669"/>
    <property type="project" value="TreeGrafter"/>
</dbReference>
<feature type="domain" description="Cation/H(+) antiporter central" evidence="12">
    <location>
        <begin position="1158"/>
        <end position="1280"/>
    </location>
</feature>
<feature type="transmembrane region" description="Helical" evidence="10">
    <location>
        <begin position="254"/>
        <end position="272"/>
    </location>
</feature>
<keyword evidence="6 10" id="KW-1133">Transmembrane helix</keyword>
<dbReference type="GO" id="GO:0006813">
    <property type="term" value="P:potassium ion transport"/>
    <property type="evidence" value="ECO:0007669"/>
    <property type="project" value="UniProtKB-KW"/>
</dbReference>
<keyword evidence="4 10" id="KW-0812">Transmembrane</keyword>
<evidence type="ECO:0000256" key="3">
    <source>
        <dbReference type="ARBA" id="ARBA00022538"/>
    </source>
</evidence>
<feature type="transmembrane region" description="Helical" evidence="10">
    <location>
        <begin position="990"/>
        <end position="1010"/>
    </location>
</feature>
<keyword evidence="14" id="KW-1185">Reference proteome</keyword>
<evidence type="ECO:0000256" key="5">
    <source>
        <dbReference type="ARBA" id="ARBA00022958"/>
    </source>
</evidence>
<feature type="transmembrane region" description="Helical" evidence="10">
    <location>
        <begin position="148"/>
        <end position="172"/>
    </location>
</feature>
<organism evidence="13 14">
    <name type="scientific">Papaver atlanticum</name>
    <dbReference type="NCBI Taxonomy" id="357466"/>
    <lineage>
        <taxon>Eukaryota</taxon>
        <taxon>Viridiplantae</taxon>
        <taxon>Streptophyta</taxon>
        <taxon>Embryophyta</taxon>
        <taxon>Tracheophyta</taxon>
        <taxon>Spermatophyta</taxon>
        <taxon>Magnoliopsida</taxon>
        <taxon>Ranunculales</taxon>
        <taxon>Papaveraceae</taxon>
        <taxon>Papaveroideae</taxon>
        <taxon>Papaver</taxon>
    </lineage>
</organism>
<protein>
    <recommendedName>
        <fullName evidence="15">Cation/H+ exchanger domain-containing protein</fullName>
    </recommendedName>
</protein>
<dbReference type="GO" id="GO:0012505">
    <property type="term" value="C:endomembrane system"/>
    <property type="evidence" value="ECO:0007669"/>
    <property type="project" value="TreeGrafter"/>
</dbReference>
<dbReference type="PANTHER" id="PTHR32468">
    <property type="entry name" value="CATION/H + ANTIPORTER"/>
    <property type="match status" value="1"/>
</dbReference>
<dbReference type="InterPro" id="IPR050794">
    <property type="entry name" value="CPA2_transporter"/>
</dbReference>
<evidence type="ECO:0000256" key="4">
    <source>
        <dbReference type="ARBA" id="ARBA00022692"/>
    </source>
</evidence>
<feature type="domain" description="Cation/H(+) antiporter central" evidence="12">
    <location>
        <begin position="472"/>
        <end position="595"/>
    </location>
</feature>
<comment type="subcellular location">
    <subcellularLocation>
        <location evidence="1">Membrane</location>
        <topology evidence="1">Multi-pass membrane protein</topology>
    </subcellularLocation>
</comment>
<evidence type="ECO:0000256" key="10">
    <source>
        <dbReference type="SAM" id="Phobius"/>
    </source>
</evidence>
<sequence length="1430" mass="160035">MANDFGCQQPTKAMFEQGSFPFQMVQIGICVFLIGTFNFFLRQLDQIKYVSSVFAGIVIGPIVLGSTKTFQDLFRDSEGMGLMELISLIGLVFFTFLVGVKTDMDMITKASRSTMVIGLCTFVIPLLVNSAVLAVIKKTVKLGQNMNASLTFVQLTISCSSFYDTACAVADLNLLNSEIGRLGLAISIITGLSSWFYDFSHSLYMEATLLKSKMLLLSWISKILMMMVILFILRPVMSWMNRSTPEGKTLKEGYVSSILLSVMGISFFSQFIGIEPTLGPLLIGLTVPVGSPIAEAVQKKLECFVTFVLLPPVYIVAGYRVQAFKVIWKNFVVVEIMMLLAYSARIIVVILASLYFRMPIVDSFCLGLLLSCDGIFYLLYLMAMVEAELMSQQTYTIMIFTNLLITMVSTPIVKYLYDPSRKYAGYKRQTILNSAVNSELRILACVYNQENVPSILNFLEATNPITKDSFVCIYVLHLIELIGRATSLLIEHKEQKIKQFTRARSRNSSEKIINAFHQFEQQNEGYTIGQCFTAISPFSSMDNDVSQIAMKKRTNLVILPFGELDEHPYRAVNGSVLRKPPCSVGILFDHKNSSGAAIDVSMSCHNIAMIFIGGADDREALAYSMRMADKPNLQLSVFRFTHIKPNKKTKKDDELICDLWDKIMNTENIVYKEEEVTDCADTASIIKCLEDSYDFIIVGRRHDNTSPILHGLDEWCVFKELGVIADLFATSTFEGNFSVLAGIVLGPALLGGTEEFQYMFRDSGGMALMSVIESIGGVFLAFLVGVKTDMDMITKASRSTIIIGFCTYLIPLLFNNIVLSVVRKTFNLENNMSDSLTFVALSVTYSSFYDTACAVADLNLLNSKIGRLGLAISIITGMSSWLYEYAYTFYAEATILNRKMLLLAWISKVLLFIFIMFILRPVMSWMNKSTPEGKTLNEGYLSSILISVLGVSFCSQSIGIDPSLGPLIVGLTVPVGSPIAAAVQKKLECFVTFVLVTPVYIIGGYHVRAFKFIWKDFVVVEIMVFLSYIAKLVVVMLASMYLRMPILDSLCLGLLLTCAGIFHMWYSMIMVEAELMSQQSYTIIFFTNLLITMVITPMVKYLYDPSRKYAGYRRQTILNSAVNSELRILACVYNPENVPSILNFLEATNPVTKDSFVCLYVLHLVELIGRATSILVEHKQQKNKQFAQARNRNSSEKIINAFNQFAQQNQGFTIGQCFTAISPFSSMDNDVSQIAFDKRTNLVIIPFGELDEHPYRTVNRSVLVKAPCSVGILFDHKNSSSAIIDVSVSFHNVAMIFIGGPDDREALAFSMRMADQPNLNLSVFRFTHIKPNKKTKKDDELISDLWDKIMNTENIFYKEEEVADCADTASKIKCLENSYDFIIAGRRHDSNSPILNGLDEWCVFKELGVIGDLFATSTFEGNFSVVVLQQ</sequence>
<dbReference type="InterPro" id="IPR057291">
    <property type="entry name" value="CHX17_2nd"/>
</dbReference>
<keyword evidence="3" id="KW-0633">Potassium transport</keyword>
<dbReference type="GO" id="GO:0016020">
    <property type="term" value="C:membrane"/>
    <property type="evidence" value="ECO:0007669"/>
    <property type="project" value="UniProtKB-SubCell"/>
</dbReference>
<feature type="transmembrane region" description="Helical" evidence="10">
    <location>
        <begin position="179"/>
        <end position="196"/>
    </location>
</feature>
<evidence type="ECO:0000313" key="13">
    <source>
        <dbReference type="EMBL" id="KAI3958186.1"/>
    </source>
</evidence>
<reference evidence="13" key="1">
    <citation type="submission" date="2022-04" db="EMBL/GenBank/DDBJ databases">
        <title>A functionally conserved STORR gene fusion in Papaver species that diverged 16.8 million years ago.</title>
        <authorList>
            <person name="Catania T."/>
        </authorList>
    </citation>
    <scope>NUCLEOTIDE SEQUENCE</scope>
    <source>
        <strain evidence="13">S-188037</strain>
    </source>
</reference>
<feature type="transmembrane region" description="Helical" evidence="10">
    <location>
        <begin position="900"/>
        <end position="919"/>
    </location>
</feature>
<keyword evidence="7" id="KW-0406">Ion transport</keyword>
<accession>A0AAD4TJY9</accession>
<feature type="transmembrane region" description="Helical" evidence="10">
    <location>
        <begin position="940"/>
        <end position="958"/>
    </location>
</feature>
<evidence type="ECO:0000259" key="12">
    <source>
        <dbReference type="Pfam" id="PF23256"/>
    </source>
</evidence>
<dbReference type="Pfam" id="PF23256">
    <property type="entry name" value="CHX17_2nd"/>
    <property type="match status" value="2"/>
</dbReference>
<feature type="transmembrane region" description="Helical" evidence="10">
    <location>
        <begin position="395"/>
        <end position="417"/>
    </location>
</feature>
<feature type="transmembrane region" description="Helical" evidence="10">
    <location>
        <begin position="766"/>
        <end position="786"/>
    </location>
</feature>
<dbReference type="GO" id="GO:0015297">
    <property type="term" value="F:antiporter activity"/>
    <property type="evidence" value="ECO:0007669"/>
    <property type="project" value="InterPro"/>
</dbReference>
<keyword evidence="5" id="KW-0630">Potassium</keyword>
<feature type="transmembrane region" description="Helical" evidence="10">
    <location>
        <begin position="216"/>
        <end position="233"/>
    </location>
</feature>
<feature type="transmembrane region" description="Helical" evidence="10">
    <location>
        <begin position="47"/>
        <end position="65"/>
    </location>
</feature>
<feature type="domain" description="Cation/H+ exchanger transmembrane" evidence="11">
    <location>
        <begin position="738"/>
        <end position="1100"/>
    </location>
</feature>
<feature type="transmembrane region" description="Helical" evidence="10">
    <location>
        <begin position="116"/>
        <end position="136"/>
    </location>
</feature>
<feature type="transmembrane region" description="Helical" evidence="10">
    <location>
        <begin position="1081"/>
        <end position="1103"/>
    </location>
</feature>
<name>A0AAD4TJY9_9MAGN</name>
<evidence type="ECO:0000313" key="14">
    <source>
        <dbReference type="Proteomes" id="UP001202328"/>
    </source>
</evidence>
<feature type="transmembrane region" description="Helical" evidence="10">
    <location>
        <begin position="801"/>
        <end position="822"/>
    </location>
</feature>
<evidence type="ECO:0000256" key="8">
    <source>
        <dbReference type="ARBA" id="ARBA00023136"/>
    </source>
</evidence>
<dbReference type="GO" id="GO:1902600">
    <property type="term" value="P:proton transmembrane transport"/>
    <property type="evidence" value="ECO:0007669"/>
    <property type="project" value="InterPro"/>
</dbReference>
<dbReference type="Gene3D" id="1.20.1530.20">
    <property type="match status" value="2"/>
</dbReference>
<feature type="transmembrane region" description="Helical" evidence="10">
    <location>
        <begin position="1049"/>
        <end position="1069"/>
    </location>
</feature>
<dbReference type="Pfam" id="PF00999">
    <property type="entry name" value="Na_H_Exchanger"/>
    <property type="match status" value="2"/>
</dbReference>
<evidence type="ECO:0000259" key="11">
    <source>
        <dbReference type="Pfam" id="PF00999"/>
    </source>
</evidence>
<feature type="transmembrane region" description="Helical" evidence="10">
    <location>
        <begin position="363"/>
        <end position="383"/>
    </location>
</feature>
<evidence type="ECO:0000256" key="1">
    <source>
        <dbReference type="ARBA" id="ARBA00004141"/>
    </source>
</evidence>
<dbReference type="EMBL" id="JAJJMB010001184">
    <property type="protein sequence ID" value="KAI3958186.1"/>
    <property type="molecule type" value="Genomic_DNA"/>
</dbReference>
<feature type="transmembrane region" description="Helical" evidence="10">
    <location>
        <begin position="331"/>
        <end position="356"/>
    </location>
</feature>
<dbReference type="InterPro" id="IPR038770">
    <property type="entry name" value="Na+/solute_symporter_sf"/>
</dbReference>
<comment type="similarity">
    <text evidence="9">Belongs to the monovalent cation:proton antiporter 2 (CPA2) transporter (TC 2.A.37) family. CHX (TC 2.A.37.4) subfamily.</text>
</comment>
<feature type="transmembrane region" description="Helical" evidence="10">
    <location>
        <begin position="301"/>
        <end position="319"/>
    </location>
</feature>
<gene>
    <name evidence="13" type="ORF">MKW98_020828</name>
</gene>
<keyword evidence="2" id="KW-0813">Transport</keyword>
<feature type="transmembrane region" description="Helical" evidence="10">
    <location>
        <begin position="85"/>
        <end position="104"/>
    </location>
</feature>
<evidence type="ECO:0000256" key="2">
    <source>
        <dbReference type="ARBA" id="ARBA00022448"/>
    </source>
</evidence>
<evidence type="ECO:0000256" key="7">
    <source>
        <dbReference type="ARBA" id="ARBA00023065"/>
    </source>
</evidence>
<evidence type="ECO:0000256" key="9">
    <source>
        <dbReference type="ARBA" id="ARBA00038341"/>
    </source>
</evidence>
<feature type="transmembrane region" description="Helical" evidence="10">
    <location>
        <begin position="1022"/>
        <end position="1042"/>
    </location>
</feature>
<comment type="caution">
    <text evidence="13">The sequence shown here is derived from an EMBL/GenBank/DDBJ whole genome shotgun (WGS) entry which is preliminary data.</text>
</comment>
<dbReference type="InterPro" id="IPR006153">
    <property type="entry name" value="Cation/H_exchanger_TM"/>
</dbReference>
<feature type="transmembrane region" description="Helical" evidence="10">
    <location>
        <begin position="20"/>
        <end position="40"/>
    </location>
</feature>
<dbReference type="PANTHER" id="PTHR32468:SF66">
    <property type="entry name" value="CATION_H+ EXCHANGER DOMAIN-CONTAINING PROTEIN"/>
    <property type="match status" value="1"/>
</dbReference>
<proteinExistence type="inferred from homology"/>
<evidence type="ECO:0000256" key="6">
    <source>
        <dbReference type="ARBA" id="ARBA00022989"/>
    </source>
</evidence>